<dbReference type="InterPro" id="IPR052269">
    <property type="entry name" value="Golgi-PI4KB_interaction"/>
</dbReference>
<feature type="region of interest" description="Disordered" evidence="2">
    <location>
        <begin position="391"/>
        <end position="413"/>
    </location>
</feature>
<dbReference type="Gene3D" id="1.20.80.10">
    <property type="match status" value="1"/>
</dbReference>
<evidence type="ECO:0000256" key="2">
    <source>
        <dbReference type="SAM" id="MobiDB-lite"/>
    </source>
</evidence>
<name>A0A914KIX8_MELIC</name>
<dbReference type="Gene3D" id="2.60.120.680">
    <property type="entry name" value="GOLD domain"/>
    <property type="match status" value="1"/>
</dbReference>
<feature type="domain" description="ACB" evidence="4">
    <location>
        <begin position="14"/>
        <end position="105"/>
    </location>
</feature>
<dbReference type="PROSITE" id="PS50866">
    <property type="entry name" value="GOLD"/>
    <property type="match status" value="1"/>
</dbReference>
<dbReference type="Pfam" id="PF13897">
    <property type="entry name" value="GOLD_2"/>
    <property type="match status" value="1"/>
</dbReference>
<feature type="compositionally biased region" description="Acidic residues" evidence="2">
    <location>
        <begin position="284"/>
        <end position="300"/>
    </location>
</feature>
<evidence type="ECO:0000256" key="1">
    <source>
        <dbReference type="ARBA" id="ARBA00022990"/>
    </source>
</evidence>
<feature type="compositionally biased region" description="Polar residues" evidence="2">
    <location>
        <begin position="251"/>
        <end position="261"/>
    </location>
</feature>
<proteinExistence type="predicted"/>
<dbReference type="GO" id="GO:0000139">
    <property type="term" value="C:Golgi membrane"/>
    <property type="evidence" value="ECO:0007669"/>
    <property type="project" value="TreeGrafter"/>
</dbReference>
<feature type="region of interest" description="Disordered" evidence="2">
    <location>
        <begin position="120"/>
        <end position="157"/>
    </location>
</feature>
<evidence type="ECO:0000259" key="4">
    <source>
        <dbReference type="PROSITE" id="PS51228"/>
    </source>
</evidence>
<reference evidence="6" key="1">
    <citation type="submission" date="2022-11" db="UniProtKB">
        <authorList>
            <consortium name="WormBaseParasite"/>
        </authorList>
    </citation>
    <scope>IDENTIFICATION</scope>
</reference>
<dbReference type="Pfam" id="PF00887">
    <property type="entry name" value="ACBP"/>
    <property type="match status" value="1"/>
</dbReference>
<dbReference type="InterPro" id="IPR035984">
    <property type="entry name" value="Acyl-CoA-binding_sf"/>
</dbReference>
<sequence length="508" mass="57206">MNEKLLGELYGLGIEEAYKMALSFYRDQEKNRSIAVDYRHRLKFIALSKQAKYGTYKDDGIECGWFDLVGNDARKVWKTFSSLPVPQAMLEFIRLLDAVCPTFRNSLENQQQKHKIEMTTKMANSGSDDNNKNVGGEGGGGNSINTYSTTNKGMLPDPLESKEILQQFEQQRQQIQEALNKQTYHQFLAYAQQTHPGEPEKQEHLISQLQEQHYQQYMSQVYAQAQAASQATSNGGLNSNFVSDLEAALPSKTTGKTSKNSPKPKIKSVNEVGEGEGRGGGDSEVSDEDEEEDEDEEDFTNGEMPANPIVAPASVWTNKNLAEFKEAIKKEGPEGILKIGHGETVTVRVPTHPEGNSLFWEFCTDYYDIGFGVYFEWTVAETNQVTVHVDESGDEYEEDEAEASGGDVEKKGGGDVEAEAAKKAVDPNKPRIDEIIPTFRKDSHQEVFFGSHFYPGRGIYLLKFDNSYSLWRSKTQQTGFESFYTNFLPKPFCHFLIFIFQPRLLLIT</sequence>
<evidence type="ECO:0000313" key="5">
    <source>
        <dbReference type="Proteomes" id="UP000887563"/>
    </source>
</evidence>
<dbReference type="InterPro" id="IPR014352">
    <property type="entry name" value="FERM/acyl-CoA-bd_prot_sf"/>
</dbReference>
<accession>A0A914KIX8</accession>
<dbReference type="InterPro" id="IPR036598">
    <property type="entry name" value="GOLD_dom_sf"/>
</dbReference>
<feature type="domain" description="GOLD" evidence="3">
    <location>
        <begin position="325"/>
        <end position="487"/>
    </location>
</feature>
<keyword evidence="5" id="KW-1185">Reference proteome</keyword>
<evidence type="ECO:0000259" key="3">
    <source>
        <dbReference type="PROSITE" id="PS50866"/>
    </source>
</evidence>
<dbReference type="GO" id="GO:0000062">
    <property type="term" value="F:fatty-acyl-CoA binding"/>
    <property type="evidence" value="ECO:0007669"/>
    <property type="project" value="InterPro"/>
</dbReference>
<protein>
    <submittedName>
        <fullName evidence="6">Golgi resident protein GCP60</fullName>
    </submittedName>
</protein>
<organism evidence="5 6">
    <name type="scientific">Meloidogyne incognita</name>
    <name type="common">Southern root-knot nematode worm</name>
    <name type="synonym">Oxyuris incognita</name>
    <dbReference type="NCBI Taxonomy" id="6306"/>
    <lineage>
        <taxon>Eukaryota</taxon>
        <taxon>Metazoa</taxon>
        <taxon>Ecdysozoa</taxon>
        <taxon>Nematoda</taxon>
        <taxon>Chromadorea</taxon>
        <taxon>Rhabditida</taxon>
        <taxon>Tylenchina</taxon>
        <taxon>Tylenchomorpha</taxon>
        <taxon>Tylenchoidea</taxon>
        <taxon>Meloidogynidae</taxon>
        <taxon>Meloidogyninae</taxon>
        <taxon>Meloidogyne</taxon>
        <taxon>Meloidogyne incognita group</taxon>
    </lineage>
</organism>
<dbReference type="InterPro" id="IPR009038">
    <property type="entry name" value="GOLD_dom"/>
</dbReference>
<dbReference type="PANTHER" id="PTHR22973:SF12">
    <property type="entry name" value="LD35087P"/>
    <property type="match status" value="1"/>
</dbReference>
<dbReference type="InterPro" id="IPR000582">
    <property type="entry name" value="Acyl-CoA-binding_protein"/>
</dbReference>
<dbReference type="PANTHER" id="PTHR22973">
    <property type="entry name" value="LD35087P"/>
    <property type="match status" value="1"/>
</dbReference>
<dbReference type="AlphaFoldDB" id="A0A914KIX8"/>
<feature type="region of interest" description="Disordered" evidence="2">
    <location>
        <begin position="251"/>
        <end position="307"/>
    </location>
</feature>
<keyword evidence="1" id="KW-0007">Acetylation</keyword>
<dbReference type="SUPFAM" id="SSF101576">
    <property type="entry name" value="Supernatant protein factor (SPF), C-terminal domain"/>
    <property type="match status" value="1"/>
</dbReference>
<evidence type="ECO:0000313" key="6">
    <source>
        <dbReference type="WBParaSite" id="Minc3s00021g01334"/>
    </source>
</evidence>
<feature type="compositionally biased region" description="Acidic residues" evidence="2">
    <location>
        <begin position="392"/>
        <end position="402"/>
    </location>
</feature>
<dbReference type="Proteomes" id="UP000887563">
    <property type="component" value="Unplaced"/>
</dbReference>
<dbReference type="WBParaSite" id="Minc3s00021g01334">
    <property type="protein sequence ID" value="Minc3s00021g01334"/>
    <property type="gene ID" value="Minc3s00021g01334"/>
</dbReference>
<dbReference type="PROSITE" id="PS51228">
    <property type="entry name" value="ACB_2"/>
    <property type="match status" value="1"/>
</dbReference>
<dbReference type="SUPFAM" id="SSF47027">
    <property type="entry name" value="Acyl-CoA binding protein"/>
    <property type="match status" value="1"/>
</dbReference>